<dbReference type="PROSITE" id="PS00463">
    <property type="entry name" value="ZN2_CY6_FUNGAL_1"/>
    <property type="match status" value="1"/>
</dbReference>
<dbReference type="EMBL" id="JBFMKM010000004">
    <property type="protein sequence ID" value="KAL1306656.1"/>
    <property type="molecule type" value="Genomic_DNA"/>
</dbReference>
<proteinExistence type="predicted"/>
<comment type="caution">
    <text evidence="5">The sequence shown here is derived from an EMBL/GenBank/DDBJ whole genome shotgun (WGS) entry which is preliminary data.</text>
</comment>
<dbReference type="Pfam" id="PF00172">
    <property type="entry name" value="Zn_clus"/>
    <property type="match status" value="1"/>
</dbReference>
<gene>
    <name evidence="5" type="ORF">AAFC00_005330</name>
</gene>
<evidence type="ECO:0000313" key="6">
    <source>
        <dbReference type="Proteomes" id="UP001562354"/>
    </source>
</evidence>
<dbReference type="RefSeq" id="XP_069202928.1">
    <property type="nucleotide sequence ID" value="XM_069345100.1"/>
</dbReference>
<dbReference type="CDD" id="cd12148">
    <property type="entry name" value="fungal_TF_MHR"/>
    <property type="match status" value="1"/>
</dbReference>
<evidence type="ECO:0000313" key="5">
    <source>
        <dbReference type="EMBL" id="KAL1306656.1"/>
    </source>
</evidence>
<feature type="domain" description="Zn(2)-C6 fungal-type" evidence="4">
    <location>
        <begin position="46"/>
        <end position="77"/>
    </location>
</feature>
<dbReference type="SUPFAM" id="SSF57701">
    <property type="entry name" value="Zn2/Cys6 DNA-binding domain"/>
    <property type="match status" value="1"/>
</dbReference>
<evidence type="ECO:0000256" key="1">
    <source>
        <dbReference type="ARBA" id="ARBA00022723"/>
    </source>
</evidence>
<accession>A0ABR3PKI5</accession>
<dbReference type="InterPro" id="IPR036864">
    <property type="entry name" value="Zn2-C6_fun-type_DNA-bd_sf"/>
</dbReference>
<keyword evidence="2" id="KW-0539">Nucleus</keyword>
<dbReference type="GeneID" id="95979029"/>
<dbReference type="PANTHER" id="PTHR47425">
    <property type="entry name" value="FARB-RELATED"/>
    <property type="match status" value="1"/>
</dbReference>
<dbReference type="Proteomes" id="UP001562354">
    <property type="component" value="Unassembled WGS sequence"/>
</dbReference>
<feature type="region of interest" description="Disordered" evidence="3">
    <location>
        <begin position="1"/>
        <end position="41"/>
    </location>
</feature>
<dbReference type="InterPro" id="IPR007219">
    <property type="entry name" value="XnlR_reg_dom"/>
</dbReference>
<dbReference type="PANTHER" id="PTHR47425:SF2">
    <property type="entry name" value="FARB-RELATED"/>
    <property type="match status" value="1"/>
</dbReference>
<evidence type="ECO:0000259" key="4">
    <source>
        <dbReference type="PROSITE" id="PS50048"/>
    </source>
</evidence>
<protein>
    <recommendedName>
        <fullName evidence="4">Zn(2)-C6 fungal-type domain-containing protein</fullName>
    </recommendedName>
</protein>
<feature type="region of interest" description="Disordered" evidence="3">
    <location>
        <begin position="146"/>
        <end position="172"/>
    </location>
</feature>
<feature type="region of interest" description="Disordered" evidence="3">
    <location>
        <begin position="700"/>
        <end position="719"/>
    </location>
</feature>
<evidence type="ECO:0000256" key="3">
    <source>
        <dbReference type="SAM" id="MobiDB-lite"/>
    </source>
</evidence>
<dbReference type="Pfam" id="PF04082">
    <property type="entry name" value="Fungal_trans"/>
    <property type="match status" value="1"/>
</dbReference>
<feature type="compositionally biased region" description="Polar residues" evidence="3">
    <location>
        <begin position="767"/>
        <end position="776"/>
    </location>
</feature>
<evidence type="ECO:0000256" key="2">
    <source>
        <dbReference type="ARBA" id="ARBA00023242"/>
    </source>
</evidence>
<keyword evidence="1" id="KW-0479">Metal-binding</keyword>
<dbReference type="SMART" id="SM00906">
    <property type="entry name" value="Fungal_trans"/>
    <property type="match status" value="1"/>
</dbReference>
<sequence length="874" mass="96289">MSDLALNSDGPDPIGLDGLKRKATDAGLPANGSRPHKSVKRRASKACQSCRARKVRCNVVEQSPCTNCRLDEVECIVSESKRKRKWSKPGNEDAEAQCESRTRESNASAYSPSSVHGISKSSISFQDSGSHHVPHSLYQDLEPHSFQDGARSRSHARSISIPQDPIDSTAVPSMDRTASFTVNKPQSPVSLANSLPSFIKAIPTKYGVDDIAYLVKKGALTLPSPPLRNALLECFMRFVHPYMPLLDLHDLLDTIERNDENTAISLLLFQAIMFASTASVDIKYLKAAGYMTRRDARRDFFQKTRLLYDFDYETDRISLIQALLLMTYWYETPDDQKDSHHWMGIAVSLSHTIGLHRNPERSNMGSKRKRLWKRIWWSTFMRDRLIALGMRRPTRIKNEDFDVPMLAMEDFDIKVRPATSSSVVNCKLQYDTNMQRNLAIMCIEKAKLCICISHVLSTQYSVLHNNHGLQNSDGNTKSTMLLVARKDDPEGSEVRSCDERLRRWKSELAPEAEYHRATAEGVARGEDCVMLNRSLLHMVYFATLSALHRPQVLPSTAWPARKAALEVLDTSRKTVRYAANKITSIAQNLAETDLVRFLPTSGITVLLPAIIIHLLDIKAPEEATRRASLQGFCQCMHILNKLRDIYAAADYSTAFLEAAIRKAEITLPKTDSEATAKQHNMPVKDQMRINKQIAGLSRGRLPRVEDTSRLTPPPDIGATNISETATNAATAAAAAAAVADITPGIEPTPTSDEYLAQSLTRMLASTPPDSDSQLDTSFGGANPAAAATTTTTTTTTTTAAAAAAALGSYDLGDFEPDFDALVNLDAAGEAFALDDGAFPVMAGEGAGFSLDNMDWMKGLTELEDAGLLDTETPF</sequence>
<name>A0ABR3PKI5_9PEZI</name>
<organism evidence="5 6">
    <name type="scientific">Neodothiora populina</name>
    <dbReference type="NCBI Taxonomy" id="2781224"/>
    <lineage>
        <taxon>Eukaryota</taxon>
        <taxon>Fungi</taxon>
        <taxon>Dikarya</taxon>
        <taxon>Ascomycota</taxon>
        <taxon>Pezizomycotina</taxon>
        <taxon>Dothideomycetes</taxon>
        <taxon>Dothideomycetidae</taxon>
        <taxon>Dothideales</taxon>
        <taxon>Dothioraceae</taxon>
        <taxon>Neodothiora</taxon>
    </lineage>
</organism>
<dbReference type="CDD" id="cd00067">
    <property type="entry name" value="GAL4"/>
    <property type="match status" value="1"/>
</dbReference>
<dbReference type="InterPro" id="IPR001138">
    <property type="entry name" value="Zn2Cys6_DnaBD"/>
</dbReference>
<dbReference type="SMART" id="SM00066">
    <property type="entry name" value="GAL4"/>
    <property type="match status" value="1"/>
</dbReference>
<dbReference type="InterPro" id="IPR052761">
    <property type="entry name" value="Fungal_Detox/Toxin_TFs"/>
</dbReference>
<dbReference type="PROSITE" id="PS50048">
    <property type="entry name" value="ZN2_CY6_FUNGAL_2"/>
    <property type="match status" value="1"/>
</dbReference>
<feature type="region of interest" description="Disordered" evidence="3">
    <location>
        <begin position="764"/>
        <end position="790"/>
    </location>
</feature>
<keyword evidence="6" id="KW-1185">Reference proteome</keyword>
<dbReference type="Gene3D" id="4.10.240.10">
    <property type="entry name" value="Zn(2)-C6 fungal-type DNA-binding domain"/>
    <property type="match status" value="1"/>
</dbReference>
<feature type="region of interest" description="Disordered" evidence="3">
    <location>
        <begin position="81"/>
        <end position="114"/>
    </location>
</feature>
<reference evidence="5 6" key="1">
    <citation type="submission" date="2024-07" db="EMBL/GenBank/DDBJ databases">
        <title>Draft sequence of the Neodothiora populina.</title>
        <authorList>
            <person name="Drown D.D."/>
            <person name="Schuette U.S."/>
            <person name="Buechlein A.B."/>
            <person name="Rusch D.R."/>
            <person name="Winton L.W."/>
            <person name="Adams G.A."/>
        </authorList>
    </citation>
    <scope>NUCLEOTIDE SEQUENCE [LARGE SCALE GENOMIC DNA]</scope>
    <source>
        <strain evidence="5 6">CPC 39397</strain>
    </source>
</reference>